<dbReference type="GO" id="GO:0006552">
    <property type="term" value="P:L-leucine catabolic process"/>
    <property type="evidence" value="ECO:0007669"/>
    <property type="project" value="TreeGrafter"/>
</dbReference>
<dbReference type="Proteomes" id="UP000009047">
    <property type="component" value="Chromosome"/>
</dbReference>
<dbReference type="PROSITE" id="PS50989">
    <property type="entry name" value="COA_CT_CTER"/>
    <property type="match status" value="1"/>
</dbReference>
<dbReference type="PROSITE" id="PS50980">
    <property type="entry name" value="COA_CT_NTER"/>
    <property type="match status" value="1"/>
</dbReference>
<dbReference type="PANTHER" id="PTHR22855:SF13">
    <property type="entry name" value="METHYLCROTONOYL-COA CARBOXYLASE BETA CHAIN, MITOCHONDRIAL"/>
    <property type="match status" value="1"/>
</dbReference>
<keyword evidence="4" id="KW-1185">Reference proteome</keyword>
<dbReference type="STRING" id="644282.Deba_3253"/>
<dbReference type="InterPro" id="IPR029045">
    <property type="entry name" value="ClpP/crotonase-like_dom_sf"/>
</dbReference>
<sequence length="538" mass="58340">MQVIETRIDTKSESYKANYAHNENLVAQLNAELDKAANERSERALKRAAELGKLPPRKRLELLLDRNSPFLEIAPLAARNQYDKKVHGAGMIIGIGVVAGREVLVSANDYLIKGGTVYPLGVKKSLRAQEIVMENHLPMINLVDSGGAFLPLQSEIFPDKDDGGRTFFNQALMSKMNIHQITGVFGLCTAGGAYVPAMSDDVVHVKNTGAIFLGGPPLVRAATGEEVSAEELGGADLHCRESGVSDYFAEDDAHAIQIIRDIVANLPPARKTDIGLRQAKAPLYEAKEIYGIVPPQLSTPYDVREVIARMVDGSEFLEFKERFGPTLVCGWAYIHGYPVGILGNNGVLFSESSQKATQFIQLCDRRGIPLVFLQNINGYIIGREYERGGITKDGHKMVAAVSCATVPKFTVIVGASFGAGNYGMCGRAYGPRFLWMWPNAQIGVMGGEQAAGVLVTVKNDQLAREGKPPMSQEEVEAIKVPVMQAALAEGDAYYSTSMLWDDGVLDPAKTRDVLGLAISASLNGPLHADRQGFGVFRM</sequence>
<evidence type="ECO:0000259" key="1">
    <source>
        <dbReference type="PROSITE" id="PS50980"/>
    </source>
</evidence>
<dbReference type="SUPFAM" id="SSF52096">
    <property type="entry name" value="ClpP/crotonase"/>
    <property type="match status" value="2"/>
</dbReference>
<dbReference type="GO" id="GO:1905202">
    <property type="term" value="C:methylcrotonoyl-CoA carboxylase complex"/>
    <property type="evidence" value="ECO:0007669"/>
    <property type="project" value="TreeGrafter"/>
</dbReference>
<reference evidence="3 4" key="1">
    <citation type="journal article" date="2010" name="Stand. Genomic Sci.">
        <title>Complete genome sequence of Desulfarculus baarsii type strain (2st14).</title>
        <authorList>
            <person name="Sun H."/>
            <person name="Spring S."/>
            <person name="Lapidus A."/>
            <person name="Davenport K."/>
            <person name="Del Rio T.G."/>
            <person name="Tice H."/>
            <person name="Nolan M."/>
            <person name="Copeland A."/>
            <person name="Cheng J.F."/>
            <person name="Lucas S."/>
            <person name="Tapia R."/>
            <person name="Goodwin L."/>
            <person name="Pitluck S."/>
            <person name="Ivanova N."/>
            <person name="Pagani I."/>
            <person name="Mavromatis K."/>
            <person name="Ovchinnikova G."/>
            <person name="Pati A."/>
            <person name="Chen A."/>
            <person name="Palaniappan K."/>
            <person name="Hauser L."/>
            <person name="Chang Y.J."/>
            <person name="Jeffries C.D."/>
            <person name="Detter J.C."/>
            <person name="Han C."/>
            <person name="Rohde M."/>
            <person name="Brambilla E."/>
            <person name="Goker M."/>
            <person name="Woyke T."/>
            <person name="Bristow J."/>
            <person name="Eisen J.A."/>
            <person name="Markowitz V."/>
            <person name="Hugenholtz P."/>
            <person name="Kyrpides N.C."/>
            <person name="Klenk H.P."/>
            <person name="Land M."/>
        </authorList>
    </citation>
    <scope>NUCLEOTIDE SEQUENCE [LARGE SCALE GENOMIC DNA]</scope>
    <source>
        <strain evidence="4">ATCC 33931 / DSM 2075 / LMG 7858 / VKM B-1802 / 2st14</strain>
    </source>
</reference>
<dbReference type="KEGG" id="dbr:Deba_3253"/>
<dbReference type="AlphaFoldDB" id="E1QM21"/>
<proteinExistence type="predicted"/>
<dbReference type="EMBL" id="CP002085">
    <property type="protein sequence ID" value="ADK86606.1"/>
    <property type="molecule type" value="Genomic_DNA"/>
</dbReference>
<dbReference type="GO" id="GO:0004485">
    <property type="term" value="F:methylcrotonoyl-CoA carboxylase activity"/>
    <property type="evidence" value="ECO:0007669"/>
    <property type="project" value="UniProtKB-EC"/>
</dbReference>
<dbReference type="InterPro" id="IPR045190">
    <property type="entry name" value="MCCB/AccD1-like"/>
</dbReference>
<dbReference type="Gene3D" id="3.90.226.10">
    <property type="entry name" value="2-enoyl-CoA Hydratase, Chain A, domain 1"/>
    <property type="match status" value="2"/>
</dbReference>
<dbReference type="Pfam" id="PF01039">
    <property type="entry name" value="Carboxyl_trans"/>
    <property type="match status" value="1"/>
</dbReference>
<dbReference type="eggNOG" id="COG4799">
    <property type="taxonomic scope" value="Bacteria"/>
</dbReference>
<evidence type="ECO:0000259" key="2">
    <source>
        <dbReference type="PROSITE" id="PS50989"/>
    </source>
</evidence>
<dbReference type="FunFam" id="3.90.226.10:FF:000046">
    <property type="entry name" value="Geranyl-CoA carboxylase beta subunit"/>
    <property type="match status" value="1"/>
</dbReference>
<name>E1QM21_DESB2</name>
<dbReference type="InterPro" id="IPR011763">
    <property type="entry name" value="COA_CT_C"/>
</dbReference>
<dbReference type="OrthoDB" id="9803706at2"/>
<keyword evidence="3" id="KW-0436">Ligase</keyword>
<dbReference type="EC" id="6.4.1.4" evidence="3"/>
<dbReference type="InterPro" id="IPR034733">
    <property type="entry name" value="AcCoA_carboxyl_beta"/>
</dbReference>
<evidence type="ECO:0000313" key="3">
    <source>
        <dbReference type="EMBL" id="ADK86606.1"/>
    </source>
</evidence>
<dbReference type="InterPro" id="IPR011762">
    <property type="entry name" value="COA_CT_N"/>
</dbReference>
<organism evidence="3 4">
    <name type="scientific">Desulfarculus baarsii (strain ATCC 33931 / DSM 2075 / LMG 7858 / VKM B-1802 / 2st14)</name>
    <dbReference type="NCBI Taxonomy" id="644282"/>
    <lineage>
        <taxon>Bacteria</taxon>
        <taxon>Pseudomonadati</taxon>
        <taxon>Thermodesulfobacteriota</taxon>
        <taxon>Desulfarculia</taxon>
        <taxon>Desulfarculales</taxon>
        <taxon>Desulfarculaceae</taxon>
        <taxon>Desulfarculus</taxon>
    </lineage>
</organism>
<protein>
    <submittedName>
        <fullName evidence="3">Methylcrotonoyl-CoA carboxylase</fullName>
        <ecNumber evidence="3">6.4.1.4</ecNumber>
    </submittedName>
</protein>
<dbReference type="PANTHER" id="PTHR22855">
    <property type="entry name" value="ACETYL, PROPIONYL, PYRUVATE, AND GLUTACONYL CARBOXYLASE-RELATED"/>
    <property type="match status" value="1"/>
</dbReference>
<accession>E1QM21</accession>
<gene>
    <name evidence="3" type="ordered locus">Deba_3253</name>
</gene>
<dbReference type="RefSeq" id="WP_013260042.1">
    <property type="nucleotide sequence ID" value="NC_014365.1"/>
</dbReference>
<feature type="domain" description="CoA carboxyltransferase N-terminal" evidence="1">
    <location>
        <begin position="22"/>
        <end position="278"/>
    </location>
</feature>
<feature type="domain" description="CoA carboxyltransferase C-terminal" evidence="2">
    <location>
        <begin position="278"/>
        <end position="528"/>
    </location>
</feature>
<evidence type="ECO:0000313" key="4">
    <source>
        <dbReference type="Proteomes" id="UP000009047"/>
    </source>
</evidence>
<dbReference type="HOGENOM" id="CLU_018822_0_1_7"/>
<dbReference type="FunFam" id="3.90.226.10:FF:000004">
    <property type="entry name" value="Methylcrotonoyl-CoA carboxylase beta chain"/>
    <property type="match status" value="1"/>
</dbReference>